<name>A0ABR1LMA6_9PEZI</name>
<evidence type="ECO:0000256" key="1">
    <source>
        <dbReference type="SAM" id="SignalP"/>
    </source>
</evidence>
<feature type="chain" id="PRO_5047247669" description="Secreted protein" evidence="1">
    <location>
        <begin position="27"/>
        <end position="157"/>
    </location>
</feature>
<protein>
    <recommendedName>
        <fullName evidence="4">Secreted protein</fullName>
    </recommendedName>
</protein>
<reference evidence="2 3" key="1">
    <citation type="submission" date="2024-04" db="EMBL/GenBank/DDBJ databases">
        <title>Phyllosticta paracitricarpa is synonymous to the EU quarantine fungus P. citricarpa based on phylogenomic analyses.</title>
        <authorList>
            <consortium name="Lawrence Berkeley National Laboratory"/>
            <person name="Van ingen-buijs V.A."/>
            <person name="Van westerhoven A.C."/>
            <person name="Haridas S."/>
            <person name="Skiadas P."/>
            <person name="Martin F."/>
            <person name="Groenewald J.Z."/>
            <person name="Crous P.W."/>
            <person name="Seidl M.F."/>
        </authorList>
    </citation>
    <scope>NUCLEOTIDE SEQUENCE [LARGE SCALE GENOMIC DNA]</scope>
    <source>
        <strain evidence="2 3">CPC 17464</strain>
    </source>
</reference>
<proteinExistence type="predicted"/>
<organism evidence="2 3">
    <name type="scientific">Phyllosticta citribraziliensis</name>
    <dbReference type="NCBI Taxonomy" id="989973"/>
    <lineage>
        <taxon>Eukaryota</taxon>
        <taxon>Fungi</taxon>
        <taxon>Dikarya</taxon>
        <taxon>Ascomycota</taxon>
        <taxon>Pezizomycotina</taxon>
        <taxon>Dothideomycetes</taxon>
        <taxon>Dothideomycetes incertae sedis</taxon>
        <taxon>Botryosphaeriales</taxon>
        <taxon>Phyllostictaceae</taxon>
        <taxon>Phyllosticta</taxon>
    </lineage>
</organism>
<accession>A0ABR1LMA6</accession>
<evidence type="ECO:0000313" key="3">
    <source>
        <dbReference type="Proteomes" id="UP001360953"/>
    </source>
</evidence>
<dbReference type="Proteomes" id="UP001360953">
    <property type="component" value="Unassembled WGS sequence"/>
</dbReference>
<keyword evidence="1" id="KW-0732">Signal</keyword>
<sequence>MTFTSSARGRCVRGLFRWFAFGSVQALGVHCLQAARAALLGIEAREALIPQRICTEECISFVECSTAAGDAAVTTAGPRMTSSDLPSPTHLDCPHPPTSQRTIAITLHPNNHLRNSIYPADRNIQYRQTYDCGPHPTSIGPFRTVASRSAVTESTDF</sequence>
<comment type="caution">
    <text evidence="2">The sequence shown here is derived from an EMBL/GenBank/DDBJ whole genome shotgun (WGS) entry which is preliminary data.</text>
</comment>
<dbReference type="GeneID" id="92028931"/>
<keyword evidence="3" id="KW-1185">Reference proteome</keyword>
<dbReference type="EMBL" id="JBBPEH010000007">
    <property type="protein sequence ID" value="KAK7536322.1"/>
    <property type="molecule type" value="Genomic_DNA"/>
</dbReference>
<evidence type="ECO:0008006" key="4">
    <source>
        <dbReference type="Google" id="ProtNLM"/>
    </source>
</evidence>
<dbReference type="RefSeq" id="XP_066654738.1">
    <property type="nucleotide sequence ID" value="XM_066796025.1"/>
</dbReference>
<feature type="signal peptide" evidence="1">
    <location>
        <begin position="1"/>
        <end position="26"/>
    </location>
</feature>
<evidence type="ECO:0000313" key="2">
    <source>
        <dbReference type="EMBL" id="KAK7536322.1"/>
    </source>
</evidence>
<gene>
    <name evidence="2" type="ORF">J3D65DRAFT_413641</name>
</gene>